<feature type="compositionally biased region" description="Polar residues" evidence="1">
    <location>
        <begin position="543"/>
        <end position="554"/>
    </location>
</feature>
<keyword evidence="3" id="KW-1185">Reference proteome</keyword>
<feature type="region of interest" description="Disordered" evidence="1">
    <location>
        <begin position="254"/>
        <end position="326"/>
    </location>
</feature>
<evidence type="ECO:0000256" key="1">
    <source>
        <dbReference type="SAM" id="MobiDB-lite"/>
    </source>
</evidence>
<evidence type="ECO:0000313" key="2">
    <source>
        <dbReference type="EMBL" id="KAK4455413.1"/>
    </source>
</evidence>
<organism evidence="2 3">
    <name type="scientific">Podospora aff. communis PSN243</name>
    <dbReference type="NCBI Taxonomy" id="3040156"/>
    <lineage>
        <taxon>Eukaryota</taxon>
        <taxon>Fungi</taxon>
        <taxon>Dikarya</taxon>
        <taxon>Ascomycota</taxon>
        <taxon>Pezizomycotina</taxon>
        <taxon>Sordariomycetes</taxon>
        <taxon>Sordariomycetidae</taxon>
        <taxon>Sordariales</taxon>
        <taxon>Podosporaceae</taxon>
        <taxon>Podospora</taxon>
    </lineage>
</organism>
<dbReference type="EMBL" id="MU865914">
    <property type="protein sequence ID" value="KAK4455413.1"/>
    <property type="molecule type" value="Genomic_DNA"/>
</dbReference>
<protein>
    <submittedName>
        <fullName evidence="2">Uncharacterized protein</fullName>
    </submittedName>
</protein>
<dbReference type="Proteomes" id="UP001321760">
    <property type="component" value="Unassembled WGS sequence"/>
</dbReference>
<sequence>MADRFRSFVARAPSSIASDIGTPKKRPSWWRPEGDRPRVRYRGQVQRYHTWQVNGGVDSQFFTQIEDKAASLVQDAGISAPGLDLFEIRLYAVAGEKSLEVSHPTVVVQNFNEVQLRKRAVKLLKDKLVKYPEYKGLRVSHWSTRDLPYGWTEQNECRVYSTPSFDVVYGPADASRALSSATVGLTVRIPLCSDSGKRSQQQNGTIAATVRLPGRQSLYYLAPAHIFLPGVFREHDNAEPDDEVDFDDFLDDEEPEITSRGSTSPPPSIFSNSRMNSSVTSLQSGASASSEDTLTFQQYDVDEEDGTGSPTPRAEETHRPPLELSPDQFEGCVMVSMALDYVLIETPEGADSLSLSEINGDTVGDIDAISDFNGIEVHLITLRAGAIQGRLLNSPALMVLPGSSQFQRLYPVILDQGSLQLGDSGAIVKDNATGKLYGHVVAGNPDTLFGDHGHVSIAYIVPSTRVLADIEARIGGLSTSVPETPQAVPEATVPEKKAGGKKNRYDIQLSLNWDITERLPPRTRNNYSGRSRRRFRHGRGESTPASERSVTRPSSRAHHMQRPRSGCNIRAMQPRPPELWPDRPGKQ</sequence>
<feature type="compositionally biased region" description="Polar residues" evidence="1">
    <location>
        <begin position="259"/>
        <end position="298"/>
    </location>
</feature>
<comment type="caution">
    <text evidence="2">The sequence shown here is derived from an EMBL/GenBank/DDBJ whole genome shotgun (WGS) entry which is preliminary data.</text>
</comment>
<gene>
    <name evidence="2" type="ORF">QBC34DRAFT_374250</name>
</gene>
<feature type="region of interest" description="Disordered" evidence="1">
    <location>
        <begin position="519"/>
        <end position="587"/>
    </location>
</feature>
<proteinExistence type="predicted"/>
<reference evidence="2" key="2">
    <citation type="submission" date="2023-05" db="EMBL/GenBank/DDBJ databases">
        <authorList>
            <consortium name="Lawrence Berkeley National Laboratory"/>
            <person name="Steindorff A."/>
            <person name="Hensen N."/>
            <person name="Bonometti L."/>
            <person name="Westerberg I."/>
            <person name="Brannstrom I.O."/>
            <person name="Guillou S."/>
            <person name="Cros-Aarteil S."/>
            <person name="Calhoun S."/>
            <person name="Haridas S."/>
            <person name="Kuo A."/>
            <person name="Mondo S."/>
            <person name="Pangilinan J."/>
            <person name="Riley R."/>
            <person name="Labutti K."/>
            <person name="Andreopoulos B."/>
            <person name="Lipzen A."/>
            <person name="Chen C."/>
            <person name="Yanf M."/>
            <person name="Daum C."/>
            <person name="Ng V."/>
            <person name="Clum A."/>
            <person name="Ohm R."/>
            <person name="Martin F."/>
            <person name="Silar P."/>
            <person name="Natvig D."/>
            <person name="Lalanne C."/>
            <person name="Gautier V."/>
            <person name="Ament-Velasquez S.L."/>
            <person name="Kruys A."/>
            <person name="Hutchinson M.I."/>
            <person name="Powell A.J."/>
            <person name="Barry K."/>
            <person name="Miller A.N."/>
            <person name="Grigoriev I.V."/>
            <person name="Debuchy R."/>
            <person name="Gladieux P."/>
            <person name="Thoren M.H."/>
            <person name="Johannesson H."/>
        </authorList>
    </citation>
    <scope>NUCLEOTIDE SEQUENCE</scope>
    <source>
        <strain evidence="2">PSN243</strain>
    </source>
</reference>
<dbReference type="AlphaFoldDB" id="A0AAV9H7H5"/>
<name>A0AAV9H7H5_9PEZI</name>
<accession>A0AAV9H7H5</accession>
<evidence type="ECO:0000313" key="3">
    <source>
        <dbReference type="Proteomes" id="UP001321760"/>
    </source>
</evidence>
<reference evidence="2" key="1">
    <citation type="journal article" date="2023" name="Mol. Phylogenet. Evol.">
        <title>Genome-scale phylogeny and comparative genomics of the fungal order Sordariales.</title>
        <authorList>
            <person name="Hensen N."/>
            <person name="Bonometti L."/>
            <person name="Westerberg I."/>
            <person name="Brannstrom I.O."/>
            <person name="Guillou S."/>
            <person name="Cros-Aarteil S."/>
            <person name="Calhoun S."/>
            <person name="Haridas S."/>
            <person name="Kuo A."/>
            <person name="Mondo S."/>
            <person name="Pangilinan J."/>
            <person name="Riley R."/>
            <person name="LaButti K."/>
            <person name="Andreopoulos B."/>
            <person name="Lipzen A."/>
            <person name="Chen C."/>
            <person name="Yan M."/>
            <person name="Daum C."/>
            <person name="Ng V."/>
            <person name="Clum A."/>
            <person name="Steindorff A."/>
            <person name="Ohm R.A."/>
            <person name="Martin F."/>
            <person name="Silar P."/>
            <person name="Natvig D.O."/>
            <person name="Lalanne C."/>
            <person name="Gautier V."/>
            <person name="Ament-Velasquez S.L."/>
            <person name="Kruys A."/>
            <person name="Hutchinson M.I."/>
            <person name="Powell A.J."/>
            <person name="Barry K."/>
            <person name="Miller A.N."/>
            <person name="Grigoriev I.V."/>
            <person name="Debuchy R."/>
            <person name="Gladieux P."/>
            <person name="Hiltunen Thoren M."/>
            <person name="Johannesson H."/>
        </authorList>
    </citation>
    <scope>NUCLEOTIDE SEQUENCE</scope>
    <source>
        <strain evidence="2">PSN243</strain>
    </source>
</reference>
<feature type="region of interest" description="Disordered" evidence="1">
    <location>
        <begin position="481"/>
        <end position="502"/>
    </location>
</feature>